<dbReference type="PANTHER" id="PTHR47577">
    <property type="entry name" value="THAP DOMAIN-CONTAINING PROTEIN 6"/>
    <property type="match status" value="1"/>
</dbReference>
<organism evidence="5 6">
    <name type="scientific">Alosa alosa</name>
    <name type="common">allis shad</name>
    <dbReference type="NCBI Taxonomy" id="278164"/>
    <lineage>
        <taxon>Eukaryota</taxon>
        <taxon>Metazoa</taxon>
        <taxon>Chordata</taxon>
        <taxon>Craniata</taxon>
        <taxon>Vertebrata</taxon>
        <taxon>Euteleostomi</taxon>
        <taxon>Actinopterygii</taxon>
        <taxon>Neopterygii</taxon>
        <taxon>Teleostei</taxon>
        <taxon>Clupei</taxon>
        <taxon>Clupeiformes</taxon>
        <taxon>Clupeoidei</taxon>
        <taxon>Clupeidae</taxon>
        <taxon>Alosa</taxon>
    </lineage>
</organism>
<evidence type="ECO:0000256" key="1">
    <source>
        <dbReference type="SAM" id="MobiDB-lite"/>
    </source>
</evidence>
<keyword evidence="6" id="KW-1185">Reference proteome</keyword>
<dbReference type="EMBL" id="JADWDJ010000021">
    <property type="protein sequence ID" value="KAG5264201.1"/>
    <property type="molecule type" value="Genomic_DNA"/>
</dbReference>
<feature type="domain" description="Transposable element P transposase-like GTP-binding insertion" evidence="3">
    <location>
        <begin position="128"/>
        <end position="249"/>
    </location>
</feature>
<evidence type="ECO:0000313" key="6">
    <source>
        <dbReference type="Proteomes" id="UP000823561"/>
    </source>
</evidence>
<dbReference type="InterPro" id="IPR048367">
    <property type="entry name" value="TNP-like_RNaseH_C"/>
</dbReference>
<feature type="compositionally biased region" description="Basic residues" evidence="1">
    <location>
        <begin position="528"/>
        <end position="537"/>
    </location>
</feature>
<dbReference type="Proteomes" id="UP000823561">
    <property type="component" value="Chromosome 21"/>
</dbReference>
<reference evidence="5" key="1">
    <citation type="submission" date="2020-10" db="EMBL/GenBank/DDBJ databases">
        <title>Chromosome-scale genome assembly of the Allis shad, Alosa alosa.</title>
        <authorList>
            <person name="Margot Z."/>
            <person name="Christophe K."/>
            <person name="Cabau C."/>
            <person name="Louis A."/>
            <person name="Berthelot C."/>
            <person name="Parey E."/>
            <person name="Roest Crollius H."/>
            <person name="Montfort J."/>
            <person name="Robinson-Rechavi M."/>
            <person name="Bucao C."/>
            <person name="Bouchez O."/>
            <person name="Gislard M."/>
            <person name="Lluch J."/>
            <person name="Milhes M."/>
            <person name="Lampietro C."/>
            <person name="Lopez Roques C."/>
            <person name="Donnadieu C."/>
            <person name="Braasch I."/>
            <person name="Desvignes T."/>
            <person name="Postlethwait J."/>
            <person name="Bobe J."/>
            <person name="Guiguen Y."/>
        </authorList>
    </citation>
    <scope>NUCLEOTIDE SEQUENCE</scope>
    <source>
        <strain evidence="5">M-15738</strain>
        <tissue evidence="5">Blood</tissue>
    </source>
</reference>
<dbReference type="AlphaFoldDB" id="A0AAV6FRR4"/>
<evidence type="ECO:0000259" key="4">
    <source>
        <dbReference type="Pfam" id="PF21789"/>
    </source>
</evidence>
<dbReference type="PANTHER" id="PTHR47577:SF2">
    <property type="entry name" value="THAP DOMAIN CONTAINING 9"/>
    <property type="match status" value="1"/>
</dbReference>
<dbReference type="Pfam" id="PF21789">
    <property type="entry name" value="TNP-like_RNaseH_C"/>
    <property type="match status" value="1"/>
</dbReference>
<name>A0AAV6FRR4_9TELE</name>
<feature type="region of interest" description="Disordered" evidence="1">
    <location>
        <begin position="488"/>
        <end position="537"/>
    </location>
</feature>
<sequence length="537" mass="60322">MHLRKMTEYAGDQLYGYVDMGCGEVDNNMAKEVLVVMVVAINESWKIPIAYFLLVGMDCTEKANLVRESLSRLHAVGVKVVSMTFDGLKTNIAMARALGAELHIDRMKPYFMHPEDPNQKVHILLDACHMLKLLRNAFSTSQVLYTEDGKKIKYAYIEALNALQEKEGLRLGNKLKMAHIQWRKQKMKVNLAAQLFSSSVADAIEFCDKGLKLKDFSGCDATVHFLRTVDAAFDVLNSRNPIGKGFKAPLKPATKDRAEAILQRAEVMLRGLKVYQYDKLVPLHQTKKNTTILGFIGTGRSVLNIYHDLVEVNNASCSYLLTYKLSQDHLELFFSAVRSRGGYNNNPNARQFRAAYKQLLVRHQVKAGTGNCLLRDNTEVLNSTPATVNIARRADVELVEVNFSDDDIPDLPDVDSLSEFKEAAINYIAGFIVKKMKAKITCLHCTNALTSDGTAHPFIILKSRGGLQKPSTAMVSICSTTERIIQRNIRMNGDTAEPWRSLQNQQRGRHSKATSRTPEEGPEDLRPRRPRRPKPNP</sequence>
<accession>A0AAV6FRR4</accession>
<dbReference type="InterPro" id="IPR048365">
    <property type="entry name" value="TNP-like_RNaseH_N"/>
</dbReference>
<dbReference type="Pfam" id="PF21787">
    <property type="entry name" value="TNP-like_RNaseH_N"/>
    <property type="match status" value="1"/>
</dbReference>
<evidence type="ECO:0000313" key="5">
    <source>
        <dbReference type="EMBL" id="KAG5264201.1"/>
    </source>
</evidence>
<dbReference type="InterPro" id="IPR048366">
    <property type="entry name" value="TNP-like_GBD"/>
</dbReference>
<proteinExistence type="predicted"/>
<feature type="domain" description="Transposable element P transposase-like RNase H" evidence="2">
    <location>
        <begin position="1"/>
        <end position="99"/>
    </location>
</feature>
<evidence type="ECO:0000259" key="3">
    <source>
        <dbReference type="Pfam" id="PF21788"/>
    </source>
</evidence>
<protein>
    <submittedName>
        <fullName evidence="5">Uncharacterized protein</fullName>
    </submittedName>
</protein>
<gene>
    <name evidence="5" type="ORF">AALO_G00273280</name>
</gene>
<feature type="domain" description="Transposable element P transposase-like RNase H C-terminal" evidence="4">
    <location>
        <begin position="323"/>
        <end position="357"/>
    </location>
</feature>
<evidence type="ECO:0000259" key="2">
    <source>
        <dbReference type="Pfam" id="PF21787"/>
    </source>
</evidence>
<comment type="caution">
    <text evidence="5">The sequence shown here is derived from an EMBL/GenBank/DDBJ whole genome shotgun (WGS) entry which is preliminary data.</text>
</comment>
<dbReference type="Pfam" id="PF21788">
    <property type="entry name" value="TNP-like_GBD"/>
    <property type="match status" value="1"/>
</dbReference>
<feature type="compositionally biased region" description="Basic and acidic residues" evidence="1">
    <location>
        <begin position="517"/>
        <end position="527"/>
    </location>
</feature>